<accession>A0A812N9E1</accession>
<organism evidence="1 2">
    <name type="scientific">Symbiodinium pilosum</name>
    <name type="common">Dinoflagellate</name>
    <dbReference type="NCBI Taxonomy" id="2952"/>
    <lineage>
        <taxon>Eukaryota</taxon>
        <taxon>Sar</taxon>
        <taxon>Alveolata</taxon>
        <taxon>Dinophyceae</taxon>
        <taxon>Suessiales</taxon>
        <taxon>Symbiodiniaceae</taxon>
        <taxon>Symbiodinium</taxon>
    </lineage>
</organism>
<proteinExistence type="predicted"/>
<dbReference type="EMBL" id="CAJNIZ010009180">
    <property type="protein sequence ID" value="CAE7277177.1"/>
    <property type="molecule type" value="Genomic_DNA"/>
</dbReference>
<evidence type="ECO:0000313" key="2">
    <source>
        <dbReference type="Proteomes" id="UP000649617"/>
    </source>
</evidence>
<name>A0A812N9E1_SYMPI</name>
<comment type="caution">
    <text evidence="1">The sequence shown here is derived from an EMBL/GenBank/DDBJ whole genome shotgun (WGS) entry which is preliminary data.</text>
</comment>
<dbReference type="OrthoDB" id="10435327at2759"/>
<protein>
    <submittedName>
        <fullName evidence="1">Uncharacterized protein</fullName>
    </submittedName>
</protein>
<reference evidence="1" key="1">
    <citation type="submission" date="2021-02" db="EMBL/GenBank/DDBJ databases">
        <authorList>
            <person name="Dougan E. K."/>
            <person name="Rhodes N."/>
            <person name="Thang M."/>
            <person name="Chan C."/>
        </authorList>
    </citation>
    <scope>NUCLEOTIDE SEQUENCE</scope>
</reference>
<keyword evidence="2" id="KW-1185">Reference proteome</keyword>
<gene>
    <name evidence="1" type="ORF">SPIL2461_LOCUS6194</name>
</gene>
<sequence length="289" mass="32247">MPSLCAGFVCSLSVEFRSVQCCQACCFKTADAETILTNFVVDTKVNVHIFQPGGYSVHTKTTELGVYAAIMPTAPINIYFAKTLHATRSLSVDVKDNIQVGGLADIYLQALAVVTIWRFEVDWTSTMPVDLDAHAFDAWDCHVYFANKQCQHDGSHGLTVTLNRDNRDVLHGREVITVHQWPCDSDQATIGGYRDIWSCLAHFWVQIFSNHGFADVQGTVSIFRGGVLVHELQLPAAEQPDSFWIGFVLETLRILRLICYYGFLVSQLLSHFLRCGGQGLGQQHHPILL</sequence>
<evidence type="ECO:0000313" key="1">
    <source>
        <dbReference type="EMBL" id="CAE7277177.1"/>
    </source>
</evidence>
<dbReference type="Proteomes" id="UP000649617">
    <property type="component" value="Unassembled WGS sequence"/>
</dbReference>
<dbReference type="AlphaFoldDB" id="A0A812N9E1"/>